<proteinExistence type="predicted"/>
<protein>
    <submittedName>
        <fullName evidence="2">Uncharacterized protein</fullName>
    </submittedName>
</protein>
<feature type="transmembrane region" description="Helical" evidence="1">
    <location>
        <begin position="61"/>
        <end position="82"/>
    </location>
</feature>
<evidence type="ECO:0000313" key="2">
    <source>
        <dbReference type="EMBL" id="GAA4207491.1"/>
    </source>
</evidence>
<keyword evidence="1" id="KW-1133">Transmembrane helix</keyword>
<dbReference type="RefSeq" id="WP_344852264.1">
    <property type="nucleotide sequence ID" value="NZ_BAABBY010000007.1"/>
</dbReference>
<keyword evidence="1" id="KW-0472">Membrane</keyword>
<keyword evidence="1" id="KW-0812">Transmembrane</keyword>
<reference evidence="3" key="1">
    <citation type="journal article" date="2019" name="Int. J. Syst. Evol. Microbiol.">
        <title>The Global Catalogue of Microorganisms (GCM) 10K type strain sequencing project: providing services to taxonomists for standard genome sequencing and annotation.</title>
        <authorList>
            <consortium name="The Broad Institute Genomics Platform"/>
            <consortium name="The Broad Institute Genome Sequencing Center for Infectious Disease"/>
            <person name="Wu L."/>
            <person name="Ma J."/>
        </authorList>
    </citation>
    <scope>NUCLEOTIDE SEQUENCE [LARGE SCALE GENOMIC DNA]</scope>
    <source>
        <strain evidence="3">JCM 17626</strain>
    </source>
</reference>
<dbReference type="Proteomes" id="UP001501772">
    <property type="component" value="Unassembled WGS sequence"/>
</dbReference>
<gene>
    <name evidence="2" type="ORF">GCM10022289_30020</name>
</gene>
<evidence type="ECO:0000256" key="1">
    <source>
        <dbReference type="SAM" id="Phobius"/>
    </source>
</evidence>
<accession>A0ABP8BI53</accession>
<evidence type="ECO:0000313" key="3">
    <source>
        <dbReference type="Proteomes" id="UP001501772"/>
    </source>
</evidence>
<sequence>MEIQLEENIPLNEADLKHIEIQEKGFKKVLPMVLGGSVFLLMAFTALLLKHHFADFKYYDYILFVGAGFAIYGFCYCFAWLLMSYDSANWKKDREEGKNKLISVVINRDKTEHAEYLTFAGPAKNEKIRIRVKPEDYSRYAIGTKVSVVYLKFSKEALEILNMD</sequence>
<keyword evidence="3" id="KW-1185">Reference proteome</keyword>
<name>A0ABP8BI53_9SPHI</name>
<comment type="caution">
    <text evidence="2">The sequence shown here is derived from an EMBL/GenBank/DDBJ whole genome shotgun (WGS) entry which is preliminary data.</text>
</comment>
<organism evidence="2 3">
    <name type="scientific">Pedobacter jeongneungensis</name>
    <dbReference type="NCBI Taxonomy" id="947309"/>
    <lineage>
        <taxon>Bacteria</taxon>
        <taxon>Pseudomonadati</taxon>
        <taxon>Bacteroidota</taxon>
        <taxon>Sphingobacteriia</taxon>
        <taxon>Sphingobacteriales</taxon>
        <taxon>Sphingobacteriaceae</taxon>
        <taxon>Pedobacter</taxon>
    </lineage>
</organism>
<feature type="transmembrane region" description="Helical" evidence="1">
    <location>
        <begin position="29"/>
        <end position="49"/>
    </location>
</feature>
<dbReference type="EMBL" id="BAABBY010000007">
    <property type="protein sequence ID" value="GAA4207491.1"/>
    <property type="molecule type" value="Genomic_DNA"/>
</dbReference>